<dbReference type="Proteomes" id="UP000317171">
    <property type="component" value="Chromosome"/>
</dbReference>
<dbReference type="Pfam" id="PF19918">
    <property type="entry name" value="bpX2"/>
    <property type="match status" value="1"/>
</dbReference>
<protein>
    <recommendedName>
        <fullName evidence="1">MoxR-vWA-beta-propeller ternary system domain-containing protein</fullName>
    </recommendedName>
</protein>
<accession>A0A517RCW3</accession>
<evidence type="ECO:0000313" key="2">
    <source>
        <dbReference type="EMBL" id="QDT41683.1"/>
    </source>
</evidence>
<dbReference type="OrthoDB" id="290678at2"/>
<name>A0A517RCW3_9PLAN</name>
<dbReference type="KEGG" id="gaz:Pan241w_17460"/>
<evidence type="ECO:0000259" key="1">
    <source>
        <dbReference type="Pfam" id="PF19918"/>
    </source>
</evidence>
<proteinExistence type="predicted"/>
<evidence type="ECO:0000313" key="3">
    <source>
        <dbReference type="Proteomes" id="UP000317171"/>
    </source>
</evidence>
<dbReference type="EMBL" id="CP036269">
    <property type="protein sequence ID" value="QDT41683.1"/>
    <property type="molecule type" value="Genomic_DNA"/>
</dbReference>
<keyword evidence="3" id="KW-1185">Reference proteome</keyword>
<sequence length="245" mass="27466">MKQQWVLRLPVENVATLGHLRLIPGIQVAESPSHLWLRGSQMDERLSRLLRSIPDGEIFTLMEEQQLVPAGKHVPQGYLPTGEWTPIQAWYSVQLEKSSLAGISTERIALELKRSQTTQPANVVVTSLVQLSEFVSHCAQVRLAPLLYVVDAQQRAVIYGSPLPPIEGTHFCESKGVAVEAGWTWTPPVNAEVLRDLFQLSKGDLVLLHSDQSREVIRADQFVRLSRSSVRLSLQQFVKTSEPNF</sequence>
<feature type="domain" description="MoxR-vWA-beta-propeller ternary system" evidence="1">
    <location>
        <begin position="7"/>
        <end position="232"/>
    </location>
</feature>
<organism evidence="2 3">
    <name type="scientific">Gimesia alba</name>
    <dbReference type="NCBI Taxonomy" id="2527973"/>
    <lineage>
        <taxon>Bacteria</taxon>
        <taxon>Pseudomonadati</taxon>
        <taxon>Planctomycetota</taxon>
        <taxon>Planctomycetia</taxon>
        <taxon>Planctomycetales</taxon>
        <taxon>Planctomycetaceae</taxon>
        <taxon>Gimesia</taxon>
    </lineage>
</organism>
<dbReference type="AlphaFoldDB" id="A0A517RCW3"/>
<reference evidence="2 3" key="1">
    <citation type="submission" date="2019-02" db="EMBL/GenBank/DDBJ databases">
        <title>Deep-cultivation of Planctomycetes and their phenomic and genomic characterization uncovers novel biology.</title>
        <authorList>
            <person name="Wiegand S."/>
            <person name="Jogler M."/>
            <person name="Boedeker C."/>
            <person name="Pinto D."/>
            <person name="Vollmers J."/>
            <person name="Rivas-Marin E."/>
            <person name="Kohn T."/>
            <person name="Peeters S.H."/>
            <person name="Heuer A."/>
            <person name="Rast P."/>
            <person name="Oberbeckmann S."/>
            <person name="Bunk B."/>
            <person name="Jeske O."/>
            <person name="Meyerdierks A."/>
            <person name="Storesund J.E."/>
            <person name="Kallscheuer N."/>
            <person name="Luecker S."/>
            <person name="Lage O.M."/>
            <person name="Pohl T."/>
            <person name="Merkel B.J."/>
            <person name="Hornburger P."/>
            <person name="Mueller R.-W."/>
            <person name="Bruemmer F."/>
            <person name="Labrenz M."/>
            <person name="Spormann A.M."/>
            <person name="Op den Camp H."/>
            <person name="Overmann J."/>
            <person name="Amann R."/>
            <person name="Jetten M.S.M."/>
            <person name="Mascher T."/>
            <person name="Medema M.H."/>
            <person name="Devos D.P."/>
            <person name="Kaster A.-K."/>
            <person name="Ovreas L."/>
            <person name="Rohde M."/>
            <person name="Galperin M.Y."/>
            <person name="Jogler C."/>
        </authorList>
    </citation>
    <scope>NUCLEOTIDE SEQUENCE [LARGE SCALE GENOMIC DNA]</scope>
    <source>
        <strain evidence="2 3">Pan241w</strain>
    </source>
</reference>
<gene>
    <name evidence="2" type="ORF">Pan241w_17460</name>
</gene>
<dbReference type="RefSeq" id="WP_145213681.1">
    <property type="nucleotide sequence ID" value="NZ_CP036269.1"/>
</dbReference>
<dbReference type="InterPro" id="IPR045552">
    <property type="entry name" value="bpX2"/>
</dbReference>